<proteinExistence type="predicted"/>
<keyword evidence="2" id="KW-0131">Cell cycle</keyword>
<accession>A0ABU5ZB63</accession>
<evidence type="ECO:0000313" key="3">
    <source>
        <dbReference type="Proteomes" id="UP001311730"/>
    </source>
</evidence>
<keyword evidence="1" id="KW-0175">Coiled coil</keyword>
<keyword evidence="2" id="KW-0132">Cell division</keyword>
<comment type="caution">
    <text evidence="2">The sequence shown here is derived from an EMBL/GenBank/DDBJ whole genome shotgun (WGS) entry which is preliminary data.</text>
</comment>
<evidence type="ECO:0000256" key="1">
    <source>
        <dbReference type="SAM" id="Coils"/>
    </source>
</evidence>
<sequence>MDTLIITEEEMLLNKDYSTEEPSIKVSEAELHILNERIKEAKDSILKSNEEVMKGARELIERWKQQRM</sequence>
<feature type="coiled-coil region" evidence="1">
    <location>
        <begin position="24"/>
        <end position="66"/>
    </location>
</feature>
<keyword evidence="3" id="KW-1185">Reference proteome</keyword>
<evidence type="ECO:0000313" key="2">
    <source>
        <dbReference type="EMBL" id="MEB3076202.1"/>
    </source>
</evidence>
<dbReference type="Proteomes" id="UP001311730">
    <property type="component" value="Unassembled WGS sequence"/>
</dbReference>
<gene>
    <name evidence="2" type="ORF">VJJ08_12990</name>
</gene>
<reference evidence="2 3" key="1">
    <citation type="submission" date="2023-12" db="EMBL/GenBank/DDBJ databases">
        <title>Genomic sequences of Capnocytophaga and Parvimonas strains.</title>
        <authorList>
            <person name="Watt R.M."/>
            <person name="Wang M."/>
            <person name="Yang T."/>
            <person name="Tong W.M."/>
        </authorList>
    </citation>
    <scope>NUCLEOTIDE SEQUENCE [LARGE SCALE GENOMIC DNA]</scope>
    <source>
        <strain evidence="2 3">CCUG 13096</strain>
    </source>
</reference>
<organism evidence="2 3">
    <name type="scientific">Capnocytophaga gingivalis</name>
    <dbReference type="NCBI Taxonomy" id="1017"/>
    <lineage>
        <taxon>Bacteria</taxon>
        <taxon>Pseudomonadati</taxon>
        <taxon>Bacteroidota</taxon>
        <taxon>Flavobacteriia</taxon>
        <taxon>Flavobacteriales</taxon>
        <taxon>Flavobacteriaceae</taxon>
        <taxon>Capnocytophaga</taxon>
    </lineage>
</organism>
<protein>
    <submittedName>
        <fullName evidence="2">Cell division protein FtsH</fullName>
    </submittedName>
</protein>
<dbReference type="EMBL" id="JAYKBW010000017">
    <property type="protein sequence ID" value="MEB3076202.1"/>
    <property type="molecule type" value="Genomic_DNA"/>
</dbReference>
<name>A0ABU5ZB63_9FLAO</name>
<dbReference type="RefSeq" id="WP_323984239.1">
    <property type="nucleotide sequence ID" value="NZ_JAYKBW010000017.1"/>
</dbReference>
<dbReference type="GO" id="GO:0051301">
    <property type="term" value="P:cell division"/>
    <property type="evidence" value="ECO:0007669"/>
    <property type="project" value="UniProtKB-KW"/>
</dbReference>